<evidence type="ECO:0000256" key="1">
    <source>
        <dbReference type="SAM" id="SignalP"/>
    </source>
</evidence>
<feature type="chain" id="PRO_5018038289" evidence="1">
    <location>
        <begin position="20"/>
        <end position="116"/>
    </location>
</feature>
<evidence type="ECO:0000313" key="3">
    <source>
        <dbReference type="Proteomes" id="UP000281553"/>
    </source>
</evidence>
<dbReference type="EMBL" id="UYRU01067491">
    <property type="protein sequence ID" value="VDN16890.1"/>
    <property type="molecule type" value="Genomic_DNA"/>
</dbReference>
<keyword evidence="3" id="KW-1185">Reference proteome</keyword>
<sequence length="116" mass="13621">MISIQHVGLLILLAAVALAHEVARGQTSAEAAQHRELMAERLMHDQEEGNGVYSRLLEDRSLMDDDAMEEDLADILKRSPHFWKRHPAFWKRSSAFWKRSPAFWKRSNFWKRASFW</sequence>
<proteinExistence type="predicted"/>
<name>A0A3P7LUH3_DIBLA</name>
<keyword evidence="1" id="KW-0732">Signal</keyword>
<protein>
    <submittedName>
        <fullName evidence="2">Uncharacterized protein</fullName>
    </submittedName>
</protein>
<accession>A0A3P7LUH3</accession>
<organism evidence="2 3">
    <name type="scientific">Dibothriocephalus latus</name>
    <name type="common">Fish tapeworm</name>
    <name type="synonym">Diphyllobothrium latum</name>
    <dbReference type="NCBI Taxonomy" id="60516"/>
    <lineage>
        <taxon>Eukaryota</taxon>
        <taxon>Metazoa</taxon>
        <taxon>Spiralia</taxon>
        <taxon>Lophotrochozoa</taxon>
        <taxon>Platyhelminthes</taxon>
        <taxon>Cestoda</taxon>
        <taxon>Eucestoda</taxon>
        <taxon>Diphyllobothriidea</taxon>
        <taxon>Diphyllobothriidae</taxon>
        <taxon>Dibothriocephalus</taxon>
    </lineage>
</organism>
<dbReference type="OrthoDB" id="6268520at2759"/>
<dbReference type="AlphaFoldDB" id="A0A3P7LUH3"/>
<dbReference type="Proteomes" id="UP000281553">
    <property type="component" value="Unassembled WGS sequence"/>
</dbReference>
<gene>
    <name evidence="2" type="ORF">DILT_LOCUS12721</name>
</gene>
<evidence type="ECO:0000313" key="2">
    <source>
        <dbReference type="EMBL" id="VDN16890.1"/>
    </source>
</evidence>
<feature type="signal peptide" evidence="1">
    <location>
        <begin position="1"/>
        <end position="19"/>
    </location>
</feature>
<reference evidence="2 3" key="1">
    <citation type="submission" date="2018-11" db="EMBL/GenBank/DDBJ databases">
        <authorList>
            <consortium name="Pathogen Informatics"/>
        </authorList>
    </citation>
    <scope>NUCLEOTIDE SEQUENCE [LARGE SCALE GENOMIC DNA]</scope>
</reference>